<name>A0A0C2DM27_9STAP</name>
<dbReference type="PROSITE" id="PS50206">
    <property type="entry name" value="RHODANESE_3"/>
    <property type="match status" value="1"/>
</dbReference>
<dbReference type="InterPro" id="IPR050229">
    <property type="entry name" value="GlpE_sulfurtransferase"/>
</dbReference>
<evidence type="ECO:0000313" key="5">
    <source>
        <dbReference type="Proteomes" id="UP000031546"/>
    </source>
</evidence>
<dbReference type="EMBL" id="NPEZ01000001">
    <property type="protein sequence ID" value="OZT78396.1"/>
    <property type="molecule type" value="Genomic_DNA"/>
</dbReference>
<evidence type="ECO:0000313" key="7">
    <source>
        <dbReference type="Proteomes" id="UP000527860"/>
    </source>
</evidence>
<dbReference type="CDD" id="cd00158">
    <property type="entry name" value="RHOD"/>
    <property type="match status" value="1"/>
</dbReference>
<dbReference type="EMBL" id="JABEVU030000001">
    <property type="protein sequence ID" value="MDB0580306.1"/>
    <property type="molecule type" value="Genomic_DNA"/>
</dbReference>
<reference evidence="3" key="4">
    <citation type="submission" date="2022-12" db="EMBL/GenBank/DDBJ databases">
        <title>Genome analysis and biological profiling of marine Salinicoccus roseus MOSEL-ME25.</title>
        <authorList>
            <person name="Mirza F.T."/>
            <person name="Xie Y."/>
            <person name="Shinwari Z.K."/>
        </authorList>
    </citation>
    <scope>NUCLEOTIDE SEQUENCE</scope>
    <source>
        <strain evidence="3">MOSEL-ME25</strain>
    </source>
</reference>
<comment type="caution">
    <text evidence="2">The sequence shown here is derived from an EMBL/GenBank/DDBJ whole genome shotgun (WGS) entry which is preliminary data.</text>
</comment>
<dbReference type="STRING" id="45670.SN16_05820"/>
<evidence type="ECO:0000313" key="6">
    <source>
        <dbReference type="Proteomes" id="UP000216682"/>
    </source>
</evidence>
<dbReference type="InterPro" id="IPR036873">
    <property type="entry name" value="Rhodanese-like_dom_sf"/>
</dbReference>
<dbReference type="SMART" id="SM00450">
    <property type="entry name" value="RHOD"/>
    <property type="match status" value="1"/>
</dbReference>
<gene>
    <name evidence="4" type="ORF">CFN03_03705</name>
    <name evidence="3" type="ORF">F7P68_0007165</name>
    <name evidence="2" type="ORF">SN16_05820</name>
</gene>
<dbReference type="Proteomes" id="UP000216682">
    <property type="component" value="Unassembled WGS sequence"/>
</dbReference>
<dbReference type="Pfam" id="PF00581">
    <property type="entry name" value="Rhodanese"/>
    <property type="match status" value="1"/>
</dbReference>
<keyword evidence="7" id="KW-1185">Reference proteome</keyword>
<reference evidence="3" key="3">
    <citation type="submission" date="2020-04" db="EMBL/GenBank/DDBJ databases">
        <authorList>
            <person name="Tanveer F."/>
            <person name="Xie Y."/>
            <person name="Shinwari Z.K."/>
        </authorList>
    </citation>
    <scope>NUCLEOTIDE SEQUENCE</scope>
    <source>
        <strain evidence="3">MOSEL-ME25</strain>
    </source>
</reference>
<dbReference type="InterPro" id="IPR001763">
    <property type="entry name" value="Rhodanese-like_dom"/>
</dbReference>
<dbReference type="Proteomes" id="UP000031546">
    <property type="component" value="Unassembled WGS sequence"/>
</dbReference>
<reference evidence="4 6" key="2">
    <citation type="submission" date="2017-07" db="EMBL/GenBank/DDBJ databases">
        <title>Shotgun whole genome sequences of three halophilic bacterial isolates.</title>
        <authorList>
            <person name="Pozzo T."/>
            <person name="Higdon S.M."/>
            <person name="Quillaguaman J."/>
        </authorList>
    </citation>
    <scope>NUCLEOTIDE SEQUENCE [LARGE SCALE GENOMIC DNA]</scope>
    <source>
        <strain evidence="4 6">BU-1</strain>
    </source>
</reference>
<evidence type="ECO:0000259" key="1">
    <source>
        <dbReference type="PROSITE" id="PS50206"/>
    </source>
</evidence>
<dbReference type="Proteomes" id="UP000527860">
    <property type="component" value="Unassembled WGS sequence"/>
</dbReference>
<dbReference type="PANTHER" id="PTHR43031:SF17">
    <property type="entry name" value="SULFURTRANSFERASE YTWF-RELATED"/>
    <property type="match status" value="1"/>
</dbReference>
<dbReference type="PANTHER" id="PTHR43031">
    <property type="entry name" value="FAD-DEPENDENT OXIDOREDUCTASE"/>
    <property type="match status" value="1"/>
</dbReference>
<sequence length="101" mass="11223">MAETIDANDVQNVTQDENNVLIDVRERDELEETGFVPGAEHYPMSSIDSALPSLDKDKKYYVMCRSGKRSAQVQNYLLDNGYDAVNVEGGILGYDGPVNHL</sequence>
<organism evidence="2 5">
    <name type="scientific">Salinicoccus roseus</name>
    <dbReference type="NCBI Taxonomy" id="45670"/>
    <lineage>
        <taxon>Bacteria</taxon>
        <taxon>Bacillati</taxon>
        <taxon>Bacillota</taxon>
        <taxon>Bacilli</taxon>
        <taxon>Bacillales</taxon>
        <taxon>Staphylococcaceae</taxon>
        <taxon>Salinicoccus</taxon>
    </lineage>
</organism>
<dbReference type="AlphaFoldDB" id="A0A0C2DM27"/>
<protein>
    <submittedName>
        <fullName evidence="2">Pyridine nucleotide-disulfide oxidoreductase</fullName>
    </submittedName>
    <submittedName>
        <fullName evidence="3">Rhodanese-like domain-containing protein</fullName>
    </submittedName>
</protein>
<dbReference type="Gene3D" id="3.40.250.10">
    <property type="entry name" value="Rhodanese-like domain"/>
    <property type="match status" value="1"/>
</dbReference>
<evidence type="ECO:0000313" key="2">
    <source>
        <dbReference type="EMBL" id="KIH71073.1"/>
    </source>
</evidence>
<dbReference type="EMBL" id="JXII01000004">
    <property type="protein sequence ID" value="KIH71073.1"/>
    <property type="molecule type" value="Genomic_DNA"/>
</dbReference>
<proteinExistence type="predicted"/>
<evidence type="ECO:0000313" key="3">
    <source>
        <dbReference type="EMBL" id="MDB0580306.1"/>
    </source>
</evidence>
<feature type="domain" description="Rhodanese" evidence="1">
    <location>
        <begin position="15"/>
        <end position="100"/>
    </location>
</feature>
<evidence type="ECO:0000313" key="4">
    <source>
        <dbReference type="EMBL" id="OZT78396.1"/>
    </source>
</evidence>
<accession>A0A0C2DM27</accession>
<dbReference type="GeneID" id="77845068"/>
<dbReference type="SUPFAM" id="SSF52821">
    <property type="entry name" value="Rhodanese/Cell cycle control phosphatase"/>
    <property type="match status" value="1"/>
</dbReference>
<reference evidence="2 5" key="1">
    <citation type="submission" date="2015-01" db="EMBL/GenBank/DDBJ databases">
        <title>Genome sequences of high lactate-tolerant strain Salinicoccus roseus W12 with industrial interest.</title>
        <authorList>
            <person name="Wang H."/>
            <person name="Yu B."/>
        </authorList>
    </citation>
    <scope>NUCLEOTIDE SEQUENCE [LARGE SCALE GENOMIC DNA]</scope>
    <source>
        <strain evidence="2 5">W12</strain>
    </source>
</reference>
<dbReference type="OrthoDB" id="9800872at2"/>
<dbReference type="RefSeq" id="WP_040105672.1">
    <property type="nucleotide sequence ID" value="NZ_CANLZD010000001.1"/>
</dbReference>